<name>A0A4P9YY15_9FUNG</name>
<dbReference type="OrthoDB" id="272500at2759"/>
<dbReference type="InterPro" id="IPR023214">
    <property type="entry name" value="HAD_sf"/>
</dbReference>
<reference evidence="2" key="1">
    <citation type="journal article" date="2018" name="Nat. Microbiol.">
        <title>Leveraging single-cell genomics to expand the fungal tree of life.</title>
        <authorList>
            <person name="Ahrendt S.R."/>
            <person name="Quandt C.A."/>
            <person name="Ciobanu D."/>
            <person name="Clum A."/>
            <person name="Salamov A."/>
            <person name="Andreopoulos B."/>
            <person name="Cheng J.F."/>
            <person name="Woyke T."/>
            <person name="Pelin A."/>
            <person name="Henrissat B."/>
            <person name="Reynolds N.K."/>
            <person name="Benny G.L."/>
            <person name="Smith M.E."/>
            <person name="James T.Y."/>
            <person name="Grigoriev I.V."/>
        </authorList>
    </citation>
    <scope>NUCLEOTIDE SEQUENCE [LARGE SCALE GENOMIC DNA]</scope>
    <source>
        <strain evidence="2">Benny S71-1</strain>
    </source>
</reference>
<sequence>MASPITPRCLLLDIEGTTTPIRFVHDTLFGLVREQLVSFLDTEWTRPDVQESIALLRQQAAEDRQRGIDACPAIPDASSASDDTIKQAVVDNVFWQMDDDRKTGSLKRLQGQIWRRAYEAGMVKSAVFDDVVPALHRCQALQVPVYVYSSGSVEAQQLM</sequence>
<feature type="non-terminal residue" evidence="1">
    <location>
        <position position="159"/>
    </location>
</feature>
<protein>
    <recommendedName>
        <fullName evidence="3">HAD-like domain-containing protein</fullName>
    </recommendedName>
</protein>
<dbReference type="Gene3D" id="3.40.50.1000">
    <property type="entry name" value="HAD superfamily/HAD-like"/>
    <property type="match status" value="1"/>
</dbReference>
<proteinExistence type="predicted"/>
<dbReference type="AlphaFoldDB" id="A0A4P9YY15"/>
<dbReference type="Proteomes" id="UP000278143">
    <property type="component" value="Unassembled WGS sequence"/>
</dbReference>
<keyword evidence="2" id="KW-1185">Reference proteome</keyword>
<evidence type="ECO:0000313" key="1">
    <source>
        <dbReference type="EMBL" id="RKP24432.1"/>
    </source>
</evidence>
<dbReference type="GO" id="GO:0019509">
    <property type="term" value="P:L-methionine salvage from methylthioadenosine"/>
    <property type="evidence" value="ECO:0007669"/>
    <property type="project" value="TreeGrafter"/>
</dbReference>
<dbReference type="EMBL" id="KZ990228">
    <property type="protein sequence ID" value="RKP24432.1"/>
    <property type="molecule type" value="Genomic_DNA"/>
</dbReference>
<evidence type="ECO:0000313" key="2">
    <source>
        <dbReference type="Proteomes" id="UP000278143"/>
    </source>
</evidence>
<gene>
    <name evidence="1" type="ORF">SYNPS1DRAFT_17232</name>
</gene>
<organism evidence="1 2">
    <name type="scientific">Syncephalis pseudoplumigaleata</name>
    <dbReference type="NCBI Taxonomy" id="1712513"/>
    <lineage>
        <taxon>Eukaryota</taxon>
        <taxon>Fungi</taxon>
        <taxon>Fungi incertae sedis</taxon>
        <taxon>Zoopagomycota</taxon>
        <taxon>Zoopagomycotina</taxon>
        <taxon>Zoopagomycetes</taxon>
        <taxon>Zoopagales</taxon>
        <taxon>Piptocephalidaceae</taxon>
        <taxon>Syncephalis</taxon>
    </lineage>
</organism>
<dbReference type="InterPro" id="IPR036412">
    <property type="entry name" value="HAD-like_sf"/>
</dbReference>
<dbReference type="PANTHER" id="PTHR20371">
    <property type="entry name" value="ENOLASE-PHOSPHATASE E1"/>
    <property type="match status" value="1"/>
</dbReference>
<dbReference type="Gene3D" id="1.10.720.60">
    <property type="match status" value="1"/>
</dbReference>
<accession>A0A4P9YY15</accession>
<dbReference type="PANTHER" id="PTHR20371:SF1">
    <property type="entry name" value="ENOLASE-PHOSPHATASE E1"/>
    <property type="match status" value="1"/>
</dbReference>
<dbReference type="GO" id="GO:0043874">
    <property type="term" value="F:acireductone synthase activity"/>
    <property type="evidence" value="ECO:0007669"/>
    <property type="project" value="TreeGrafter"/>
</dbReference>
<evidence type="ECO:0008006" key="3">
    <source>
        <dbReference type="Google" id="ProtNLM"/>
    </source>
</evidence>
<dbReference type="SUPFAM" id="SSF56784">
    <property type="entry name" value="HAD-like"/>
    <property type="match status" value="1"/>
</dbReference>